<dbReference type="EMBL" id="AP025592">
    <property type="protein sequence ID" value="BDG07910.1"/>
    <property type="molecule type" value="Genomic_DNA"/>
</dbReference>
<reference evidence="9" key="1">
    <citation type="journal article" date="2022" name="Int. J. Syst. Evol. Microbiol.">
        <title>Anaeromyxobacter oryzae sp. nov., Anaeromyxobacter diazotrophicus sp. nov. and Anaeromyxobacter paludicola sp. nov., isolated from paddy soils.</title>
        <authorList>
            <person name="Itoh H."/>
            <person name="Xu Z."/>
            <person name="Mise K."/>
            <person name="Masuda Y."/>
            <person name="Ushijima N."/>
            <person name="Hayakawa C."/>
            <person name="Shiratori Y."/>
            <person name="Senoo K."/>
        </authorList>
    </citation>
    <scope>NUCLEOTIDE SEQUENCE [LARGE SCALE GENOMIC DNA]</scope>
    <source>
        <strain evidence="9">Red630</strain>
    </source>
</reference>
<evidence type="ECO:0000313" key="8">
    <source>
        <dbReference type="EMBL" id="BDG07910.1"/>
    </source>
</evidence>
<dbReference type="InterPro" id="IPR058790">
    <property type="entry name" value="BSH_CusB"/>
</dbReference>
<feature type="domain" description="CusB-like barrel-sandwich hybrid" evidence="5">
    <location>
        <begin position="193"/>
        <end position="316"/>
    </location>
</feature>
<evidence type="ECO:0000259" key="6">
    <source>
        <dbReference type="Pfam" id="PF25954"/>
    </source>
</evidence>
<name>A0ABM7X7Z0_9BACT</name>
<evidence type="ECO:0000256" key="1">
    <source>
        <dbReference type="ARBA" id="ARBA00009477"/>
    </source>
</evidence>
<evidence type="ECO:0000259" key="3">
    <source>
        <dbReference type="Pfam" id="PF19335"/>
    </source>
</evidence>
<dbReference type="Pfam" id="PF25919">
    <property type="entry name" value="BSH_CusB"/>
    <property type="match status" value="1"/>
</dbReference>
<dbReference type="Gene3D" id="2.40.30.170">
    <property type="match status" value="1"/>
</dbReference>
<dbReference type="InterPro" id="IPR045800">
    <property type="entry name" value="HMBD"/>
</dbReference>
<dbReference type="Pfam" id="PF25975">
    <property type="entry name" value="CzcB_C"/>
    <property type="match status" value="1"/>
</dbReference>
<accession>A0ABM7X7Z0</accession>
<dbReference type="Proteomes" id="UP001162734">
    <property type="component" value="Chromosome"/>
</dbReference>
<dbReference type="Gene3D" id="2.40.420.20">
    <property type="match status" value="1"/>
</dbReference>
<dbReference type="Pfam" id="PF19335">
    <property type="entry name" value="HMBD"/>
    <property type="match status" value="1"/>
</dbReference>
<keyword evidence="2" id="KW-0813">Transport</keyword>
<feature type="domain" description="CzcB-like C-terminal circularly permuted SH3-like" evidence="7">
    <location>
        <begin position="408"/>
        <end position="466"/>
    </location>
</feature>
<evidence type="ECO:0000256" key="2">
    <source>
        <dbReference type="ARBA" id="ARBA00022448"/>
    </source>
</evidence>
<dbReference type="RefSeq" id="WP_248344911.1">
    <property type="nucleotide sequence ID" value="NZ_AP025592.1"/>
</dbReference>
<dbReference type="InterPro" id="IPR058649">
    <property type="entry name" value="CzcB_C"/>
</dbReference>
<evidence type="ECO:0000259" key="5">
    <source>
        <dbReference type="Pfam" id="PF25919"/>
    </source>
</evidence>
<dbReference type="NCBIfam" id="TIGR01730">
    <property type="entry name" value="RND_mfp"/>
    <property type="match status" value="1"/>
</dbReference>
<gene>
    <name evidence="8" type="ORF">AMPC_10230</name>
</gene>
<dbReference type="InterPro" id="IPR058791">
    <property type="entry name" value="3HB_CusB"/>
</dbReference>
<feature type="domain" description="Heavy metal binding" evidence="3">
    <location>
        <begin position="63"/>
        <end position="88"/>
    </location>
</feature>
<organism evidence="8 9">
    <name type="scientific">Anaeromyxobacter paludicola</name>
    <dbReference type="NCBI Taxonomy" id="2918171"/>
    <lineage>
        <taxon>Bacteria</taxon>
        <taxon>Pseudomonadati</taxon>
        <taxon>Myxococcota</taxon>
        <taxon>Myxococcia</taxon>
        <taxon>Myxococcales</taxon>
        <taxon>Cystobacterineae</taxon>
        <taxon>Anaeromyxobacteraceae</taxon>
        <taxon>Anaeromyxobacter</taxon>
    </lineage>
</organism>
<dbReference type="PANTHER" id="PTHR30097">
    <property type="entry name" value="CATION EFFLUX SYSTEM PROTEIN CUSB"/>
    <property type="match status" value="1"/>
</dbReference>
<dbReference type="PANTHER" id="PTHR30097:SF15">
    <property type="entry name" value="CATION EFFLUX SYSTEM PROTEIN CUSB"/>
    <property type="match status" value="1"/>
</dbReference>
<feature type="domain" description="CusB-like beta-barrel" evidence="6">
    <location>
        <begin position="325"/>
        <end position="402"/>
    </location>
</feature>
<dbReference type="InterPro" id="IPR058792">
    <property type="entry name" value="Beta-barrel_RND_2"/>
</dbReference>
<sequence>MNDGTPSPSSKRGSGKAALALTLAAGLALGAGGATLLGRGGHRHDAREGTGAPAPAAEAKKVKYQCPMHPTIVQDHPGECPICGMQLVAMDGGAPAPAGGAAGRKVKLYRSPMDPKQTSPTPRKDEMGMDYLPVYEDELAGEGGPKADGLATVTIDPSRQQLIGLATAEVTRGQVGSSWRTVGRVAIDETHVHHVNVKVNGYVERIYVDFIGKPVKRGDPLFSIYSPELMSAQSEYLLARGTRAALAEGGASPAGGDELVAAARARLRLWDVPDSEIRELERTGKPQKDLLLVSPMAGVVTAKSVVHGMRVNAGDMPYEITDLSEVWVLADAYEGDLARLHVGMPASFRLTAFPDRQFKGKVAFIDPVLDPKTRTAKVRLAFANPKGELRPEMFGEVTLESAPREGLRVPSDAVIDSGAQKVVFVALGDGKFQPRPVELGAASGDQVEVAKGLSEGEKVVIRANFLVDSESRLRASLAAMGGK</sequence>
<keyword evidence="9" id="KW-1185">Reference proteome</keyword>
<feature type="domain" description="CusB-like three alpha-helical bundle" evidence="4">
    <location>
        <begin position="228"/>
        <end position="287"/>
    </location>
</feature>
<evidence type="ECO:0000259" key="7">
    <source>
        <dbReference type="Pfam" id="PF25975"/>
    </source>
</evidence>
<dbReference type="Gene3D" id="2.40.50.100">
    <property type="match status" value="1"/>
</dbReference>
<dbReference type="Pfam" id="PF25869">
    <property type="entry name" value="3HB_CusB"/>
    <property type="match status" value="1"/>
</dbReference>
<comment type="similarity">
    <text evidence="1">Belongs to the membrane fusion protein (MFP) (TC 8.A.1) family.</text>
</comment>
<evidence type="ECO:0000259" key="4">
    <source>
        <dbReference type="Pfam" id="PF25869"/>
    </source>
</evidence>
<dbReference type="Gene3D" id="6.10.140.730">
    <property type="match status" value="1"/>
</dbReference>
<evidence type="ECO:0008006" key="10">
    <source>
        <dbReference type="Google" id="ProtNLM"/>
    </source>
</evidence>
<protein>
    <recommendedName>
        <fullName evidence="10">Efflux transporter, RND family, MFP subunit</fullName>
    </recommendedName>
</protein>
<dbReference type="InterPro" id="IPR006143">
    <property type="entry name" value="RND_pump_MFP"/>
</dbReference>
<dbReference type="SUPFAM" id="SSF111369">
    <property type="entry name" value="HlyD-like secretion proteins"/>
    <property type="match status" value="1"/>
</dbReference>
<dbReference type="Pfam" id="PF25954">
    <property type="entry name" value="Beta-barrel_RND_2"/>
    <property type="match status" value="1"/>
</dbReference>
<dbReference type="InterPro" id="IPR051909">
    <property type="entry name" value="MFP_Cation_Efflux"/>
</dbReference>
<proteinExistence type="inferred from homology"/>
<evidence type="ECO:0000313" key="9">
    <source>
        <dbReference type="Proteomes" id="UP001162734"/>
    </source>
</evidence>